<dbReference type="Proteomes" id="UP000265515">
    <property type="component" value="Unassembled WGS sequence"/>
</dbReference>
<reference evidence="5 6" key="1">
    <citation type="journal article" date="2018" name="Cell">
        <title>The Chara Genome: Secondary Complexity and Implications for Plant Terrestrialization.</title>
        <authorList>
            <person name="Nishiyama T."/>
            <person name="Sakayama H."/>
            <person name="Vries J.D."/>
            <person name="Buschmann H."/>
            <person name="Saint-Marcoux D."/>
            <person name="Ullrich K.K."/>
            <person name="Haas F.B."/>
            <person name="Vanderstraeten L."/>
            <person name="Becker D."/>
            <person name="Lang D."/>
            <person name="Vosolsobe S."/>
            <person name="Rombauts S."/>
            <person name="Wilhelmsson P.K.I."/>
            <person name="Janitza P."/>
            <person name="Kern R."/>
            <person name="Heyl A."/>
            <person name="Rumpler F."/>
            <person name="Villalobos L.I.A.C."/>
            <person name="Clay J.M."/>
            <person name="Skokan R."/>
            <person name="Toyoda A."/>
            <person name="Suzuki Y."/>
            <person name="Kagoshima H."/>
            <person name="Schijlen E."/>
            <person name="Tajeshwar N."/>
            <person name="Catarino B."/>
            <person name="Hetherington A.J."/>
            <person name="Saltykova A."/>
            <person name="Bonnot C."/>
            <person name="Breuninger H."/>
            <person name="Symeonidi A."/>
            <person name="Radhakrishnan G.V."/>
            <person name="Van Nieuwerburgh F."/>
            <person name="Deforce D."/>
            <person name="Chang C."/>
            <person name="Karol K.G."/>
            <person name="Hedrich R."/>
            <person name="Ulvskov P."/>
            <person name="Glockner G."/>
            <person name="Delwiche C.F."/>
            <person name="Petrasek J."/>
            <person name="Van de Peer Y."/>
            <person name="Friml J."/>
            <person name="Beilby M."/>
            <person name="Dolan L."/>
            <person name="Kohara Y."/>
            <person name="Sugano S."/>
            <person name="Fujiyama A."/>
            <person name="Delaux P.-M."/>
            <person name="Quint M."/>
            <person name="TheiBen G."/>
            <person name="Hagemann M."/>
            <person name="Harholt J."/>
            <person name="Dunand C."/>
            <person name="Zachgo S."/>
            <person name="Langdale J."/>
            <person name="Maumus F."/>
            <person name="Straeten D.V.D."/>
            <person name="Gould S.B."/>
            <person name="Rensing S.A."/>
        </authorList>
    </citation>
    <scope>NUCLEOTIDE SEQUENCE [LARGE SCALE GENOMIC DNA]</scope>
    <source>
        <strain evidence="5 6">S276</strain>
    </source>
</reference>
<evidence type="ECO:0000256" key="1">
    <source>
        <dbReference type="ARBA" id="ARBA00004141"/>
    </source>
</evidence>
<dbReference type="PANTHER" id="PTHR15371">
    <property type="entry name" value="TIM23"/>
    <property type="match status" value="1"/>
</dbReference>
<organism evidence="5 6">
    <name type="scientific">Chara braunii</name>
    <name type="common">Braun's stonewort</name>
    <dbReference type="NCBI Taxonomy" id="69332"/>
    <lineage>
        <taxon>Eukaryota</taxon>
        <taxon>Viridiplantae</taxon>
        <taxon>Streptophyta</taxon>
        <taxon>Charophyceae</taxon>
        <taxon>Charales</taxon>
        <taxon>Characeae</taxon>
        <taxon>Chara</taxon>
    </lineage>
</organism>
<evidence type="ECO:0000256" key="4">
    <source>
        <dbReference type="ARBA" id="ARBA00023136"/>
    </source>
</evidence>
<keyword evidence="3" id="KW-1133">Transmembrane helix</keyword>
<dbReference type="OMA" id="QYIMPEG"/>
<evidence type="ECO:0008006" key="7">
    <source>
        <dbReference type="Google" id="ProtNLM"/>
    </source>
</evidence>
<keyword evidence="6" id="KW-1185">Reference proteome</keyword>
<dbReference type="GO" id="GO:0008320">
    <property type="term" value="F:protein transmembrane transporter activity"/>
    <property type="evidence" value="ECO:0007669"/>
    <property type="project" value="TreeGrafter"/>
</dbReference>
<evidence type="ECO:0000256" key="3">
    <source>
        <dbReference type="ARBA" id="ARBA00022989"/>
    </source>
</evidence>
<evidence type="ECO:0000313" key="6">
    <source>
        <dbReference type="Proteomes" id="UP000265515"/>
    </source>
</evidence>
<dbReference type="GO" id="GO:0005744">
    <property type="term" value="C:TIM23 mitochondrial import inner membrane translocase complex"/>
    <property type="evidence" value="ECO:0007669"/>
    <property type="project" value="TreeGrafter"/>
</dbReference>
<dbReference type="InterPro" id="IPR045238">
    <property type="entry name" value="Tim23-like"/>
</dbReference>
<dbReference type="Pfam" id="PF02466">
    <property type="entry name" value="Tim17"/>
    <property type="match status" value="1"/>
</dbReference>
<keyword evidence="2" id="KW-0812">Transmembrane</keyword>
<evidence type="ECO:0000256" key="2">
    <source>
        <dbReference type="ARBA" id="ARBA00022692"/>
    </source>
</evidence>
<gene>
    <name evidence="5" type="ORF">CBR_g19884</name>
</gene>
<proteinExistence type="predicted"/>
<dbReference type="Gramene" id="GBG75249">
    <property type="protein sequence ID" value="GBG75249"/>
    <property type="gene ID" value="CBR_g19884"/>
</dbReference>
<accession>A0A388KYX2</accession>
<dbReference type="OrthoDB" id="159299at2759"/>
<dbReference type="AlphaFoldDB" id="A0A388KYX2"/>
<dbReference type="STRING" id="69332.A0A388KYX2"/>
<name>A0A388KYX2_CHABU</name>
<evidence type="ECO:0000313" key="5">
    <source>
        <dbReference type="EMBL" id="GBG75249.1"/>
    </source>
</evidence>
<protein>
    <recommendedName>
        <fullName evidence="7">Mitochondrial import inner membrane translocase subunit TIM23</fullName>
    </recommendedName>
</protein>
<dbReference type="GO" id="GO:0030150">
    <property type="term" value="P:protein import into mitochondrial matrix"/>
    <property type="evidence" value="ECO:0007669"/>
    <property type="project" value="TreeGrafter"/>
</dbReference>
<comment type="caution">
    <text evidence="5">The sequence shown here is derived from an EMBL/GenBank/DDBJ whole genome shotgun (WGS) entry which is preliminary data.</text>
</comment>
<comment type="subcellular location">
    <subcellularLocation>
        <location evidence="1">Membrane</location>
        <topology evidence="1">Multi-pass membrane protein</topology>
    </subcellularLocation>
</comment>
<dbReference type="EMBL" id="BFEA01000220">
    <property type="protein sequence ID" value="GBG75249.1"/>
    <property type="molecule type" value="Genomic_DNA"/>
</dbReference>
<keyword evidence="4" id="KW-0472">Membrane</keyword>
<sequence length="194" mass="20778">MLRDEGDRSRDVSPLGPDEGVRLYNPYADLHGALDRKDINLYKLPPAPEFLFSEEANIQRRSWNDYLVFYTGVAYVTGALAGGSQRFVEGLRLKEAGDMLKLRVNRLLNATGHRGRNAGNTLGILGLLYMGMEGAMFSYWGSDDVFNGILAGLGTGALYKAAAGPRTTAIAGAVGGLAAAGFAAGKQLSKRYIG</sequence>
<dbReference type="PANTHER" id="PTHR15371:SF0">
    <property type="entry name" value="SD19278P"/>
    <property type="match status" value="1"/>
</dbReference>